<evidence type="ECO:0000256" key="5">
    <source>
        <dbReference type="ARBA" id="ARBA00022970"/>
    </source>
</evidence>
<evidence type="ECO:0000313" key="8">
    <source>
        <dbReference type="Proteomes" id="UP001597417"/>
    </source>
</evidence>
<keyword evidence="5" id="KW-0029">Amino-acid transport</keyword>
<organism evidence="7 8">
    <name type="scientific">Amycolatopsis pigmentata</name>
    <dbReference type="NCBI Taxonomy" id="450801"/>
    <lineage>
        <taxon>Bacteria</taxon>
        <taxon>Bacillati</taxon>
        <taxon>Actinomycetota</taxon>
        <taxon>Actinomycetes</taxon>
        <taxon>Pseudonocardiales</taxon>
        <taxon>Pseudonocardiaceae</taxon>
        <taxon>Amycolatopsis</taxon>
    </lineage>
</organism>
<dbReference type="SUPFAM" id="SSF52540">
    <property type="entry name" value="P-loop containing nucleoside triphosphate hydrolases"/>
    <property type="match status" value="1"/>
</dbReference>
<keyword evidence="2" id="KW-0813">Transport</keyword>
<evidence type="ECO:0000256" key="4">
    <source>
        <dbReference type="ARBA" id="ARBA00022840"/>
    </source>
</evidence>
<dbReference type="InterPro" id="IPR003593">
    <property type="entry name" value="AAA+_ATPase"/>
</dbReference>
<gene>
    <name evidence="7" type="ORF">ACFSXZ_38410</name>
</gene>
<dbReference type="InterPro" id="IPR003439">
    <property type="entry name" value="ABC_transporter-like_ATP-bd"/>
</dbReference>
<evidence type="ECO:0000256" key="1">
    <source>
        <dbReference type="ARBA" id="ARBA00005417"/>
    </source>
</evidence>
<protein>
    <submittedName>
        <fullName evidence="7">ABC transporter ATP-binding protein</fullName>
    </submittedName>
</protein>
<dbReference type="PROSITE" id="PS50893">
    <property type="entry name" value="ABC_TRANSPORTER_2"/>
    <property type="match status" value="1"/>
</dbReference>
<dbReference type="EMBL" id="JBHUKR010000026">
    <property type="protein sequence ID" value="MFD2422213.1"/>
    <property type="molecule type" value="Genomic_DNA"/>
</dbReference>
<proteinExistence type="inferred from homology"/>
<dbReference type="PANTHER" id="PTHR43820">
    <property type="entry name" value="HIGH-AFFINITY BRANCHED-CHAIN AMINO ACID TRANSPORT ATP-BINDING PROTEIN LIVF"/>
    <property type="match status" value="1"/>
</dbReference>
<dbReference type="PROSITE" id="PS00211">
    <property type="entry name" value="ABC_TRANSPORTER_1"/>
    <property type="match status" value="1"/>
</dbReference>
<dbReference type="CDD" id="cd03224">
    <property type="entry name" value="ABC_TM1139_LivF_branched"/>
    <property type="match status" value="1"/>
</dbReference>
<reference evidence="8" key="1">
    <citation type="journal article" date="2019" name="Int. J. Syst. Evol. Microbiol.">
        <title>The Global Catalogue of Microorganisms (GCM) 10K type strain sequencing project: providing services to taxonomists for standard genome sequencing and annotation.</title>
        <authorList>
            <consortium name="The Broad Institute Genomics Platform"/>
            <consortium name="The Broad Institute Genome Sequencing Center for Infectious Disease"/>
            <person name="Wu L."/>
            <person name="Ma J."/>
        </authorList>
    </citation>
    <scope>NUCLEOTIDE SEQUENCE [LARGE SCALE GENOMIC DNA]</scope>
    <source>
        <strain evidence="8">CGMCC 4.7645</strain>
    </source>
</reference>
<keyword evidence="8" id="KW-1185">Reference proteome</keyword>
<evidence type="ECO:0000256" key="2">
    <source>
        <dbReference type="ARBA" id="ARBA00022448"/>
    </source>
</evidence>
<sequence>MTAPVIEMSGVTAGYESLTALREVSVTVHAGEVLAVLGANGAGKSTLLRAAAGVIRPWAGRVVLDGTDVTRAPAHQRVARGLCLIPEGRGIFRNLTVAQNLRLQAGSAERAEAGLDRVAHLFPVLRDRIRQTAGTLSGGQQQMLAMARAYLTRPRVVLIDEVSMGLAPVVLDDIFAALRTLVADGTALIIVEQYVSRALDLADTAMLLVKGRTAYRGPATDLDEAAIARDYLGYAS</sequence>
<dbReference type="Pfam" id="PF00005">
    <property type="entry name" value="ABC_tran"/>
    <property type="match status" value="1"/>
</dbReference>
<dbReference type="GO" id="GO:0005524">
    <property type="term" value="F:ATP binding"/>
    <property type="evidence" value="ECO:0007669"/>
    <property type="project" value="UniProtKB-KW"/>
</dbReference>
<comment type="similarity">
    <text evidence="1">Belongs to the ABC transporter superfamily.</text>
</comment>
<comment type="caution">
    <text evidence="7">The sequence shown here is derived from an EMBL/GenBank/DDBJ whole genome shotgun (WGS) entry which is preliminary data.</text>
</comment>
<keyword evidence="4 7" id="KW-0067">ATP-binding</keyword>
<evidence type="ECO:0000259" key="6">
    <source>
        <dbReference type="PROSITE" id="PS50893"/>
    </source>
</evidence>
<evidence type="ECO:0000313" key="7">
    <source>
        <dbReference type="EMBL" id="MFD2422213.1"/>
    </source>
</evidence>
<dbReference type="SMART" id="SM00382">
    <property type="entry name" value="AAA"/>
    <property type="match status" value="1"/>
</dbReference>
<feature type="domain" description="ABC transporter" evidence="6">
    <location>
        <begin position="6"/>
        <end position="235"/>
    </location>
</feature>
<accession>A0ABW5G4I3</accession>
<dbReference type="PANTHER" id="PTHR43820:SF4">
    <property type="entry name" value="HIGH-AFFINITY BRANCHED-CHAIN AMINO ACID TRANSPORT ATP-BINDING PROTEIN LIVF"/>
    <property type="match status" value="1"/>
</dbReference>
<dbReference type="InterPro" id="IPR017871">
    <property type="entry name" value="ABC_transporter-like_CS"/>
</dbReference>
<dbReference type="Proteomes" id="UP001597417">
    <property type="component" value="Unassembled WGS sequence"/>
</dbReference>
<evidence type="ECO:0000256" key="3">
    <source>
        <dbReference type="ARBA" id="ARBA00022741"/>
    </source>
</evidence>
<name>A0ABW5G4I3_9PSEU</name>
<dbReference type="InterPro" id="IPR027417">
    <property type="entry name" value="P-loop_NTPase"/>
</dbReference>
<dbReference type="InterPro" id="IPR052156">
    <property type="entry name" value="BCAA_Transport_ATP-bd_LivF"/>
</dbReference>
<keyword evidence="3" id="KW-0547">Nucleotide-binding</keyword>
<dbReference type="RefSeq" id="WP_378271201.1">
    <property type="nucleotide sequence ID" value="NZ_JBHUKR010000026.1"/>
</dbReference>
<dbReference type="Gene3D" id="3.40.50.300">
    <property type="entry name" value="P-loop containing nucleotide triphosphate hydrolases"/>
    <property type="match status" value="1"/>
</dbReference>